<dbReference type="EMBL" id="SRYM01000006">
    <property type="protein sequence ID" value="TGY61562.1"/>
    <property type="molecule type" value="Genomic_DNA"/>
</dbReference>
<sequence length="61" mass="6435">MNKKITTLLASAMLATAFSAGAQKVGDQILLKSSSKFLTVATETTNGSQFGQIGTFFGEYL</sequence>
<feature type="chain" id="PRO_5020716303" evidence="1">
    <location>
        <begin position="23"/>
        <end position="61"/>
    </location>
</feature>
<feature type="signal peptide" evidence="1">
    <location>
        <begin position="1"/>
        <end position="22"/>
    </location>
</feature>
<organism evidence="2 3">
    <name type="scientific">Parabacteroides distasonis</name>
    <dbReference type="NCBI Taxonomy" id="823"/>
    <lineage>
        <taxon>Bacteria</taxon>
        <taxon>Pseudomonadati</taxon>
        <taxon>Bacteroidota</taxon>
        <taxon>Bacteroidia</taxon>
        <taxon>Bacteroidales</taxon>
        <taxon>Tannerellaceae</taxon>
        <taxon>Parabacteroides</taxon>
    </lineage>
</organism>
<reference evidence="2 3" key="1">
    <citation type="submission" date="2019-04" db="EMBL/GenBank/DDBJ databases">
        <title>Microbes associate with the intestines of laboratory mice.</title>
        <authorList>
            <person name="Navarre W."/>
            <person name="Wong E."/>
            <person name="Huang K."/>
            <person name="Tropini C."/>
            <person name="Ng K."/>
            <person name="Yu B."/>
        </authorList>
    </citation>
    <scope>NUCLEOTIDE SEQUENCE [LARGE SCALE GENOMIC DNA]</scope>
    <source>
        <strain evidence="2 3">NM39_I3</strain>
    </source>
</reference>
<dbReference type="AlphaFoldDB" id="A0A4S2EZW2"/>
<keyword evidence="1" id="KW-0732">Signal</keyword>
<dbReference type="RefSeq" id="WP_135958829.1">
    <property type="nucleotide sequence ID" value="NZ_QXXG01000040.1"/>
</dbReference>
<evidence type="ECO:0000256" key="1">
    <source>
        <dbReference type="SAM" id="SignalP"/>
    </source>
</evidence>
<evidence type="ECO:0000313" key="2">
    <source>
        <dbReference type="EMBL" id="TGY61562.1"/>
    </source>
</evidence>
<proteinExistence type="predicted"/>
<gene>
    <name evidence="2" type="ORF">E5342_03460</name>
</gene>
<name>A0A4S2EZW2_PARDI</name>
<protein>
    <submittedName>
        <fullName evidence="2">Uncharacterized protein</fullName>
    </submittedName>
</protein>
<comment type="caution">
    <text evidence="2">The sequence shown here is derived from an EMBL/GenBank/DDBJ whole genome shotgun (WGS) entry which is preliminary data.</text>
</comment>
<evidence type="ECO:0000313" key="3">
    <source>
        <dbReference type="Proteomes" id="UP000310032"/>
    </source>
</evidence>
<accession>A0A4S2EZW2</accession>
<dbReference type="Proteomes" id="UP000310032">
    <property type="component" value="Unassembled WGS sequence"/>
</dbReference>